<dbReference type="EMBL" id="QFFJ01000001">
    <property type="protein sequence ID" value="RBL92623.1"/>
    <property type="molecule type" value="Genomic_DNA"/>
</dbReference>
<dbReference type="RefSeq" id="WP_113615224.1">
    <property type="nucleotide sequence ID" value="NZ_QFFJ01000001.1"/>
</dbReference>
<dbReference type="InterPro" id="IPR054015">
    <property type="entry name" value="ExsA-like_N"/>
</dbReference>
<keyword evidence="6" id="KW-1185">Reference proteome</keyword>
<dbReference type="Gene3D" id="1.10.10.60">
    <property type="entry name" value="Homeodomain-like"/>
    <property type="match status" value="1"/>
</dbReference>
<dbReference type="GO" id="GO:0043565">
    <property type="term" value="F:sequence-specific DNA binding"/>
    <property type="evidence" value="ECO:0007669"/>
    <property type="project" value="InterPro"/>
</dbReference>
<dbReference type="AlphaFoldDB" id="A0A365Y209"/>
<keyword evidence="3" id="KW-0804">Transcription</keyword>
<feature type="domain" description="HTH araC/xylS-type" evidence="4">
    <location>
        <begin position="188"/>
        <end position="286"/>
    </location>
</feature>
<dbReference type="PROSITE" id="PS00041">
    <property type="entry name" value="HTH_ARAC_FAMILY_1"/>
    <property type="match status" value="1"/>
</dbReference>
<evidence type="ECO:0000256" key="3">
    <source>
        <dbReference type="ARBA" id="ARBA00023163"/>
    </source>
</evidence>
<comment type="caution">
    <text evidence="5">The sequence shown here is derived from an EMBL/GenBank/DDBJ whole genome shotgun (WGS) entry which is preliminary data.</text>
</comment>
<dbReference type="InterPro" id="IPR018062">
    <property type="entry name" value="HTH_AraC-typ_CS"/>
</dbReference>
<dbReference type="GO" id="GO:0003700">
    <property type="term" value="F:DNA-binding transcription factor activity"/>
    <property type="evidence" value="ECO:0007669"/>
    <property type="project" value="InterPro"/>
</dbReference>
<dbReference type="InterPro" id="IPR009057">
    <property type="entry name" value="Homeodomain-like_sf"/>
</dbReference>
<dbReference type="Pfam" id="PF12833">
    <property type="entry name" value="HTH_18"/>
    <property type="match status" value="1"/>
</dbReference>
<name>A0A365Y209_9BACT</name>
<dbReference type="SMART" id="SM00342">
    <property type="entry name" value="HTH_ARAC"/>
    <property type="match status" value="1"/>
</dbReference>
<dbReference type="InterPro" id="IPR018060">
    <property type="entry name" value="HTH_AraC"/>
</dbReference>
<evidence type="ECO:0000313" key="6">
    <source>
        <dbReference type="Proteomes" id="UP000253410"/>
    </source>
</evidence>
<dbReference type="PANTHER" id="PTHR43280:SF2">
    <property type="entry name" value="HTH-TYPE TRANSCRIPTIONAL REGULATOR EXSA"/>
    <property type="match status" value="1"/>
</dbReference>
<dbReference type="SUPFAM" id="SSF46689">
    <property type="entry name" value="Homeodomain-like"/>
    <property type="match status" value="2"/>
</dbReference>
<organism evidence="5 6">
    <name type="scientific">Chitinophaga flava</name>
    <dbReference type="NCBI Taxonomy" id="2259036"/>
    <lineage>
        <taxon>Bacteria</taxon>
        <taxon>Pseudomonadati</taxon>
        <taxon>Bacteroidota</taxon>
        <taxon>Chitinophagia</taxon>
        <taxon>Chitinophagales</taxon>
        <taxon>Chitinophagaceae</taxon>
        <taxon>Chitinophaga</taxon>
    </lineage>
</organism>
<sequence>MLFSKAPECFTIPGTTRRYLKLDDFTLVESCHSEIRTEKELFLQDHVFAFVLNGTYKPQVDGVKMNIGSGECVLMRRSNMLKYQKFAAENMQGFECIFFFIKDDFIREVLQINDAVKPLPVRATSIIKLPMNEALMGYVQSIKPYFNESFIFQEALLRLKMQELLFGLIAIHHDLVPHLIDFSLPYKNDLRKVMEEHFTKNLSLEEFAYITGKSLSAFKREFQQVFNISPGKWLLKRRLDHSRKLLMHTEMNVSDACYESGFENLSHFSRSFKSQFGINPLQIKQLS</sequence>
<gene>
    <name evidence="5" type="ORF">DF182_08610</name>
</gene>
<evidence type="ECO:0000313" key="5">
    <source>
        <dbReference type="EMBL" id="RBL92623.1"/>
    </source>
</evidence>
<accession>A0A365Y209</accession>
<proteinExistence type="predicted"/>
<protein>
    <recommendedName>
        <fullName evidence="4">HTH araC/xylS-type domain-containing protein</fullName>
    </recommendedName>
</protein>
<evidence type="ECO:0000256" key="1">
    <source>
        <dbReference type="ARBA" id="ARBA00023015"/>
    </source>
</evidence>
<keyword evidence="1" id="KW-0805">Transcription regulation</keyword>
<evidence type="ECO:0000256" key="2">
    <source>
        <dbReference type="ARBA" id="ARBA00023125"/>
    </source>
</evidence>
<reference evidence="5 6" key="1">
    <citation type="submission" date="2018-05" db="EMBL/GenBank/DDBJ databases">
        <title>Chitinophaga sp. K3CV102501T nov., isolated from isolated from a monsoon evergreen broad-leaved forest soil.</title>
        <authorList>
            <person name="Lv Y."/>
        </authorList>
    </citation>
    <scope>NUCLEOTIDE SEQUENCE [LARGE SCALE GENOMIC DNA]</scope>
    <source>
        <strain evidence="5 6">GDMCC 1.1325</strain>
    </source>
</reference>
<keyword evidence="2" id="KW-0238">DNA-binding</keyword>
<dbReference type="PANTHER" id="PTHR43280">
    <property type="entry name" value="ARAC-FAMILY TRANSCRIPTIONAL REGULATOR"/>
    <property type="match status" value="1"/>
</dbReference>
<dbReference type="PROSITE" id="PS01124">
    <property type="entry name" value="HTH_ARAC_FAMILY_2"/>
    <property type="match status" value="1"/>
</dbReference>
<evidence type="ECO:0000259" key="4">
    <source>
        <dbReference type="PROSITE" id="PS01124"/>
    </source>
</evidence>
<dbReference type="Pfam" id="PF22200">
    <property type="entry name" value="ExsA_N"/>
    <property type="match status" value="1"/>
</dbReference>
<dbReference type="Proteomes" id="UP000253410">
    <property type="component" value="Unassembled WGS sequence"/>
</dbReference>